<accession>I0KBY0</accession>
<proteinExistence type="predicted"/>
<sequence>MQYRIYKPSRGFGHLMSYARLGKRQYPKSNRVRLCVEAKTHIPESVFIEQGADAIEISGVSTLPTQQRGSCLGPSICETWMHDHSKTWATMSVADCDQLAEHLFQVGKALFFTSQANEIGEGKDPNVNMNHAEPKCWQVEKGIADRCEAAGLEYSGTYDGDLGAIFMQNVGPDDLASDAAILAWLRRNSPFGKRAFIPHYLPDGTYVVGAAEYMHIVIKCYYTQSSTPAEIVSGTALAGMMVRRGLIALAAEVSEPARKAKILSRKALIFSWPTFFEQFSASGELKTPAPGLSGFNLTHMLAPAPFRPQFGGTLAGMVETGHFFGWDDGDRTGFNPGVVRGYQSNNEPTPYGSTAFEKKNGLRNGNPEGFFGPENPALSAHMPGTYVAGYTAAWPLRPQGNHDIAYEARNILDRIDAWVGSETPWRYASVWGAGDSAYCDASNERTYVRTRYVANRGMGYEYYNAQTGRGAILYGNYSLSASDSEQVKFNTAGGELVITEALRGSWFYFIPFSTT</sequence>
<organism evidence="1 2">
    <name type="scientific">Fibrella aestuarina BUZ 2</name>
    <dbReference type="NCBI Taxonomy" id="1166018"/>
    <lineage>
        <taxon>Bacteria</taxon>
        <taxon>Pseudomonadati</taxon>
        <taxon>Bacteroidota</taxon>
        <taxon>Cytophagia</taxon>
        <taxon>Cytophagales</taxon>
        <taxon>Spirosomataceae</taxon>
        <taxon>Fibrella</taxon>
    </lineage>
</organism>
<dbReference type="RefSeq" id="WP_015332732.1">
    <property type="nucleotide sequence ID" value="NC_020054.1"/>
</dbReference>
<keyword evidence="2" id="KW-1185">Reference proteome</keyword>
<protein>
    <submittedName>
        <fullName evidence="1">Uncharacterized protein</fullName>
    </submittedName>
</protein>
<dbReference type="STRING" id="1166018.FAES_3626"/>
<evidence type="ECO:0000313" key="2">
    <source>
        <dbReference type="Proteomes" id="UP000011058"/>
    </source>
</evidence>
<gene>
    <name evidence="1" type="ORF">FAES_3626</name>
</gene>
<dbReference type="HOGENOM" id="CLU_528680_0_0_10"/>
<dbReference type="KEGG" id="fae:FAES_3626"/>
<dbReference type="AlphaFoldDB" id="I0KBY0"/>
<reference evidence="1 2" key="1">
    <citation type="journal article" date="2012" name="J. Bacteriol.">
        <title>Genome Sequence of Fibrella aestuarina BUZ 2T, a Filamentous Marine Bacterium.</title>
        <authorList>
            <person name="Filippini M."/>
            <person name="Qi W."/>
            <person name="Blom J."/>
            <person name="Goesmann A."/>
            <person name="Smits T.H."/>
            <person name="Bagheri H.C."/>
        </authorList>
    </citation>
    <scope>NUCLEOTIDE SEQUENCE [LARGE SCALE GENOMIC DNA]</scope>
    <source>
        <strain evidence="2">BUZ 2T</strain>
    </source>
</reference>
<name>I0KBY0_9BACT</name>
<dbReference type="Proteomes" id="UP000011058">
    <property type="component" value="Chromosome"/>
</dbReference>
<dbReference type="EMBL" id="HE796683">
    <property type="protein sequence ID" value="CCH01633.1"/>
    <property type="molecule type" value="Genomic_DNA"/>
</dbReference>
<evidence type="ECO:0000313" key="1">
    <source>
        <dbReference type="EMBL" id="CCH01633.1"/>
    </source>
</evidence>